<protein>
    <submittedName>
        <fullName evidence="1">DHB7-like protein</fullName>
    </submittedName>
</protein>
<gene>
    <name evidence="1" type="ORF">MAR_006580</name>
</gene>
<dbReference type="PANTHER" id="PTHR44442">
    <property type="entry name" value="3-KETO-STEROID REDUCTASE"/>
    <property type="match status" value="1"/>
</dbReference>
<dbReference type="SUPFAM" id="SSF51735">
    <property type="entry name" value="NAD(P)-binding Rossmann-fold domains"/>
    <property type="match status" value="1"/>
</dbReference>
<dbReference type="PANTHER" id="PTHR44442:SF1">
    <property type="entry name" value="3-KETO-STEROID REDUCTASE_17-BETA-HYDROXYSTEROID DEHYDROGENASE 7"/>
    <property type="match status" value="1"/>
</dbReference>
<dbReference type="InterPro" id="IPR052834">
    <property type="entry name" value="3KSR/17beta-HSD"/>
</dbReference>
<dbReference type="EMBL" id="CP111012">
    <property type="protein sequence ID" value="WAQ94109.1"/>
    <property type="molecule type" value="Genomic_DNA"/>
</dbReference>
<organism evidence="1 2">
    <name type="scientific">Mya arenaria</name>
    <name type="common">Soft-shell clam</name>
    <dbReference type="NCBI Taxonomy" id="6604"/>
    <lineage>
        <taxon>Eukaryota</taxon>
        <taxon>Metazoa</taxon>
        <taxon>Spiralia</taxon>
        <taxon>Lophotrochozoa</taxon>
        <taxon>Mollusca</taxon>
        <taxon>Bivalvia</taxon>
        <taxon>Autobranchia</taxon>
        <taxon>Heteroconchia</taxon>
        <taxon>Euheterodonta</taxon>
        <taxon>Imparidentia</taxon>
        <taxon>Neoheterodontei</taxon>
        <taxon>Myida</taxon>
        <taxon>Myoidea</taxon>
        <taxon>Myidae</taxon>
        <taxon>Mya</taxon>
    </lineage>
</organism>
<name>A0ABY7D8Z0_MYAAR</name>
<dbReference type="Proteomes" id="UP001164746">
    <property type="component" value="Chromosome 1"/>
</dbReference>
<keyword evidence="2" id="KW-1185">Reference proteome</keyword>
<reference evidence="1" key="1">
    <citation type="submission" date="2022-11" db="EMBL/GenBank/DDBJ databases">
        <title>Centuries of genome instability and evolution in soft-shell clam transmissible cancer (bioRxiv).</title>
        <authorList>
            <person name="Hart S.F.M."/>
            <person name="Yonemitsu M.A."/>
            <person name="Giersch R.M."/>
            <person name="Beal B.F."/>
            <person name="Arriagada G."/>
            <person name="Davis B.W."/>
            <person name="Ostrander E.A."/>
            <person name="Goff S.P."/>
            <person name="Metzger M.J."/>
        </authorList>
    </citation>
    <scope>NUCLEOTIDE SEQUENCE</scope>
    <source>
        <strain evidence="1">MELC-2E11</strain>
        <tissue evidence="1">Siphon/mantle</tissue>
    </source>
</reference>
<accession>A0ABY7D8Z0</accession>
<evidence type="ECO:0000313" key="2">
    <source>
        <dbReference type="Proteomes" id="UP001164746"/>
    </source>
</evidence>
<sequence length="244" mass="27538">MEPKVVVVTGANAFKHIDLLYLNAGIMKVSSINIKKVLTIFHDFRREGAEILSTGKGVLNHINNMTDEGLQEVRELQDCCLGSPQSQIVWTSSQNAEAGVFNFQDIQHKHGKEPYSSSKHATDILSVALNSRLNEKMRFFVPNLSCSAYNGAEALIWVSKQRLASLNPRIKYLSHCSVFGKRFIAEEKLHVSDDDADSVYNELEKLYQGFKHQYEQANIIHSDQSFSGCLHNEQSKEQIANGWH</sequence>
<evidence type="ECO:0000313" key="1">
    <source>
        <dbReference type="EMBL" id="WAQ94109.1"/>
    </source>
</evidence>
<dbReference type="Gene3D" id="3.40.50.720">
    <property type="entry name" value="NAD(P)-binding Rossmann-like Domain"/>
    <property type="match status" value="1"/>
</dbReference>
<proteinExistence type="predicted"/>
<dbReference type="InterPro" id="IPR036291">
    <property type="entry name" value="NAD(P)-bd_dom_sf"/>
</dbReference>